<name>A0A9Q3UJM1_9GAMM</name>
<protein>
    <submittedName>
        <fullName evidence="1">DUF192 domain-containing protein</fullName>
    </submittedName>
</protein>
<dbReference type="Gene3D" id="2.60.120.1140">
    <property type="entry name" value="Protein of unknown function DUF192"/>
    <property type="match status" value="1"/>
</dbReference>
<dbReference type="InterPro" id="IPR003795">
    <property type="entry name" value="DUF192"/>
</dbReference>
<dbReference type="PANTHER" id="PTHR37953:SF1">
    <property type="entry name" value="UPF0127 PROTEIN MJ1496"/>
    <property type="match status" value="1"/>
</dbReference>
<proteinExistence type="predicted"/>
<gene>
    <name evidence="1" type="ORF">LL252_03585</name>
</gene>
<dbReference type="RefSeq" id="WP_228232986.1">
    <property type="nucleotide sequence ID" value="NZ_JAJGNA010000003.1"/>
</dbReference>
<accession>A0A9Q3UJM1</accession>
<organism evidence="1 2">
    <name type="scientific">Alloalcanivorax marinus</name>
    <dbReference type="NCBI Taxonomy" id="1177169"/>
    <lineage>
        <taxon>Bacteria</taxon>
        <taxon>Pseudomonadati</taxon>
        <taxon>Pseudomonadota</taxon>
        <taxon>Gammaproteobacteria</taxon>
        <taxon>Oceanospirillales</taxon>
        <taxon>Alcanivoracaceae</taxon>
        <taxon>Alloalcanivorax</taxon>
    </lineage>
</organism>
<reference evidence="1" key="1">
    <citation type="submission" date="2021-10" db="EMBL/GenBank/DDBJ databases">
        <title>The diversity and Nitrogen Metabolism of Culturable Nitrate-Utilizing Bacteria Within the Oxygen Minimum Zone of the Changjiang (Yangtze River)Estuary.</title>
        <authorList>
            <person name="Zhang D."/>
            <person name="Zheng J."/>
            <person name="Liu S."/>
            <person name="He W."/>
        </authorList>
    </citation>
    <scope>NUCLEOTIDE SEQUENCE</scope>
    <source>
        <strain evidence="1">FXH-223</strain>
    </source>
</reference>
<evidence type="ECO:0000313" key="1">
    <source>
        <dbReference type="EMBL" id="MCC4307645.1"/>
    </source>
</evidence>
<dbReference type="InterPro" id="IPR038695">
    <property type="entry name" value="Saro_0823-like_sf"/>
</dbReference>
<dbReference type="AlphaFoldDB" id="A0A9Q3UJM1"/>
<keyword evidence="2" id="KW-1185">Reference proteome</keyword>
<comment type="caution">
    <text evidence="1">The sequence shown here is derived from an EMBL/GenBank/DDBJ whole genome shotgun (WGS) entry which is preliminary data.</text>
</comment>
<dbReference type="Pfam" id="PF02643">
    <property type="entry name" value="DUF192"/>
    <property type="match status" value="1"/>
</dbReference>
<dbReference type="PANTHER" id="PTHR37953">
    <property type="entry name" value="UPF0127 PROTEIN MJ1496"/>
    <property type="match status" value="1"/>
</dbReference>
<sequence length="138" mass="15332">MSDPVTVEVAETEKQRNRGLMERTDLAADAGMLFLFDREMHVGFYMFKTRIPLDIAFFDDDKKVVAMKTMVPCVSQDPRRCAIYNPGVAFSSALEVNAGFLKRHGIKKGDRYSMTSAAKCSAERGRGQAAARESRAGD</sequence>
<dbReference type="Proteomes" id="UP001108027">
    <property type="component" value="Unassembled WGS sequence"/>
</dbReference>
<evidence type="ECO:0000313" key="2">
    <source>
        <dbReference type="Proteomes" id="UP001108027"/>
    </source>
</evidence>
<dbReference type="EMBL" id="JAJGNA010000003">
    <property type="protein sequence ID" value="MCC4307645.1"/>
    <property type="molecule type" value="Genomic_DNA"/>
</dbReference>